<protein>
    <submittedName>
        <fullName evidence="1">Uncharacterized protein</fullName>
    </submittedName>
</protein>
<accession>A0A370BES2</accession>
<reference evidence="1 2" key="1">
    <citation type="submission" date="2018-07" db="EMBL/GenBank/DDBJ databases">
        <title>Section-level genome sequencing of Aspergillus section Nigri to investigate inter- and intra-species variation.</title>
        <authorList>
            <consortium name="DOE Joint Genome Institute"/>
            <person name="Vesth T.C."/>
            <person name="Nybo J.L."/>
            <person name="Theobald S."/>
            <person name="Frisvad J.C."/>
            <person name="Larsen T.O."/>
            <person name="Nielsen K.F."/>
            <person name="Hoof J.B."/>
            <person name="Brandl J."/>
            <person name="Salamov A."/>
            <person name="Riley R."/>
            <person name="Gladden J.M."/>
            <person name="Phatale P."/>
            <person name="Nielsen M.T."/>
            <person name="Lyhne E.K."/>
            <person name="Kogle M.E."/>
            <person name="Strasser K."/>
            <person name="McDonnell E."/>
            <person name="Barry K."/>
            <person name="Clum A."/>
            <person name="Chen C."/>
            <person name="Nolan M."/>
            <person name="Sandor L."/>
            <person name="Kuo A."/>
            <person name="Lipzen A."/>
            <person name="Hainaut M."/>
            <person name="Drula E."/>
            <person name="Tsang A."/>
            <person name="Magnuson J.K."/>
            <person name="Henrissat B."/>
            <person name="Wiebenga A."/>
            <person name="Simmons B.A."/>
            <person name="Makela M.R."/>
            <person name="De vries R.P."/>
            <person name="Grigoriev I.V."/>
            <person name="Mortensen U.H."/>
            <person name="Baker S.E."/>
            <person name="Andersen M.R."/>
        </authorList>
    </citation>
    <scope>NUCLEOTIDE SEQUENCE [LARGE SCALE GENOMIC DNA]</scope>
    <source>
        <strain evidence="1 2">ATCC 13496</strain>
    </source>
</reference>
<evidence type="ECO:0000313" key="1">
    <source>
        <dbReference type="EMBL" id="RDH14043.1"/>
    </source>
</evidence>
<sequence length="166" mass="17417">MLADTRANDLSGPPLCLVAINGYGLGLGDKAHNGRDNELVPIDGGTVPASNPKRLTPDSWGARLEVEAGDLALEQLQGGGGQMLLAVCLGSIEGYQFRLAVYPPMATYCDCSPINNLAIGRHPSSVGKYAACFAHALIVIVGSVSKLVSQLSKVPVVTFHNHKQLP</sequence>
<gene>
    <name evidence="1" type="ORF">M747DRAFT_319858</name>
</gene>
<name>A0A370BES2_ASPNG</name>
<dbReference type="EMBL" id="KZ851986">
    <property type="protein sequence ID" value="RDH14043.1"/>
    <property type="molecule type" value="Genomic_DNA"/>
</dbReference>
<dbReference type="AlphaFoldDB" id="A0A370BES2"/>
<dbReference type="VEuPathDB" id="FungiDB:M747DRAFT_319858"/>
<dbReference type="Proteomes" id="UP000253845">
    <property type="component" value="Unassembled WGS sequence"/>
</dbReference>
<proteinExistence type="predicted"/>
<evidence type="ECO:0000313" key="2">
    <source>
        <dbReference type="Proteomes" id="UP000253845"/>
    </source>
</evidence>
<organism evidence="1 2">
    <name type="scientific">Aspergillus niger ATCC 13496</name>
    <dbReference type="NCBI Taxonomy" id="1353008"/>
    <lineage>
        <taxon>Eukaryota</taxon>
        <taxon>Fungi</taxon>
        <taxon>Dikarya</taxon>
        <taxon>Ascomycota</taxon>
        <taxon>Pezizomycotina</taxon>
        <taxon>Eurotiomycetes</taxon>
        <taxon>Eurotiomycetidae</taxon>
        <taxon>Eurotiales</taxon>
        <taxon>Aspergillaceae</taxon>
        <taxon>Aspergillus</taxon>
        <taxon>Aspergillus subgen. Circumdati</taxon>
    </lineage>
</organism>